<feature type="domain" description="Fluoroacetyl-CoA-specific thioesterase-like" evidence="1">
    <location>
        <begin position="13"/>
        <end position="107"/>
    </location>
</feature>
<dbReference type="SUPFAM" id="SSF54637">
    <property type="entry name" value="Thioesterase/thiol ester dehydrase-isomerase"/>
    <property type="match status" value="1"/>
</dbReference>
<organism evidence="2">
    <name type="scientific">hydrothermal vent metagenome</name>
    <dbReference type="NCBI Taxonomy" id="652676"/>
    <lineage>
        <taxon>unclassified sequences</taxon>
        <taxon>metagenomes</taxon>
        <taxon>ecological metagenomes</taxon>
    </lineage>
</organism>
<sequence length="132" mass="14157">MHIGQSYVFNYRVTESDTCALTATDQVKVLSTPQIVALMEHSARELLQPALVDGEALIVQTSILSVISPVSLGAELIIEASFQGVLHGLYETDISISDLAGVVARAQLVLSPGNTKDYYQAALKRQRGISAV</sequence>
<dbReference type="InterPro" id="IPR054485">
    <property type="entry name" value="FlK-like_dom"/>
</dbReference>
<dbReference type="Gene3D" id="3.10.129.10">
    <property type="entry name" value="Hotdog Thioesterase"/>
    <property type="match status" value="1"/>
</dbReference>
<dbReference type="AlphaFoldDB" id="A0A160TB59"/>
<reference evidence="2" key="1">
    <citation type="submission" date="2015-10" db="EMBL/GenBank/DDBJ databases">
        <authorList>
            <person name="Gilbert D.G."/>
        </authorList>
    </citation>
    <scope>NUCLEOTIDE SEQUENCE</scope>
</reference>
<accession>A0A160TB59</accession>
<name>A0A160TB59_9ZZZZ</name>
<dbReference type="EMBL" id="CZQC01000032">
    <property type="protein sequence ID" value="CUS41011.1"/>
    <property type="molecule type" value="Genomic_DNA"/>
</dbReference>
<dbReference type="InterPro" id="IPR029069">
    <property type="entry name" value="HotDog_dom_sf"/>
</dbReference>
<dbReference type="Pfam" id="PF22636">
    <property type="entry name" value="FlK"/>
    <property type="match status" value="1"/>
</dbReference>
<evidence type="ECO:0000313" key="2">
    <source>
        <dbReference type="EMBL" id="CUS41011.1"/>
    </source>
</evidence>
<protein>
    <recommendedName>
        <fullName evidence="1">Fluoroacetyl-CoA-specific thioesterase-like domain-containing protein</fullName>
    </recommendedName>
</protein>
<gene>
    <name evidence="2" type="ORF">MGWOODY_Tha2564</name>
</gene>
<evidence type="ECO:0000259" key="1">
    <source>
        <dbReference type="Pfam" id="PF22636"/>
    </source>
</evidence>
<proteinExistence type="predicted"/>